<dbReference type="RefSeq" id="WP_303279957.1">
    <property type="nucleotide sequence ID" value="NZ_JAUOEK010000184.1"/>
</dbReference>
<dbReference type="InterPro" id="IPR019850">
    <property type="entry name" value="GldD-like"/>
</dbReference>
<evidence type="ECO:0000313" key="1">
    <source>
        <dbReference type="EMBL" id="MDO5972218.1"/>
    </source>
</evidence>
<keyword evidence="1" id="KW-0449">Lipoprotein</keyword>
<gene>
    <name evidence="1" type="primary">gldD</name>
    <name evidence="1" type="ORF">Q4Q35_20665</name>
</gene>
<dbReference type="NCBIfam" id="TIGR03512">
    <property type="entry name" value="GldD_lipo"/>
    <property type="match status" value="1"/>
</dbReference>
<evidence type="ECO:0000313" key="2">
    <source>
        <dbReference type="Proteomes" id="UP001176883"/>
    </source>
</evidence>
<keyword evidence="2" id="KW-1185">Reference proteome</keyword>
<dbReference type="Pfam" id="PF25593">
    <property type="entry name" value="GldD_lipo"/>
    <property type="match status" value="1"/>
</dbReference>
<accession>A0ABT8WGM9</accession>
<name>A0ABT8WGM9_9FLAO</name>
<reference evidence="1" key="1">
    <citation type="submission" date="2023-07" db="EMBL/GenBank/DDBJ databases">
        <title>Two novel species in the genus Flavivirga.</title>
        <authorList>
            <person name="Kwon K."/>
        </authorList>
    </citation>
    <scope>NUCLEOTIDE SEQUENCE</scope>
    <source>
        <strain evidence="1">KCTC 52353</strain>
    </source>
</reference>
<sequence length="202" mass="22948">MNVKSTFKSLLRTILVIGVLVLASCGEDYVPKPKAYLRLDYPRAKYLEAKIEVPFSFESNILATKVTSKKIDATTESYGVNIEYPTLKGTVFLTYKAINGDRKNLVDFLRDAEKFTEKHMAKADEIPPASIYKNETQKVYGMFSEVKGNVASPAQFYVTDSINHFLTGSLYFYAKPNYDSILPAANYLQKDIKHIMETIIWK</sequence>
<dbReference type="EMBL" id="JAUOEK010000184">
    <property type="protein sequence ID" value="MDO5972218.1"/>
    <property type="molecule type" value="Genomic_DNA"/>
</dbReference>
<protein>
    <submittedName>
        <fullName evidence="1">Gliding motility lipoprotein GldD</fullName>
    </submittedName>
</protein>
<comment type="caution">
    <text evidence="1">The sequence shown here is derived from an EMBL/GenBank/DDBJ whole genome shotgun (WGS) entry which is preliminary data.</text>
</comment>
<dbReference type="PROSITE" id="PS51257">
    <property type="entry name" value="PROKAR_LIPOPROTEIN"/>
    <property type="match status" value="1"/>
</dbReference>
<organism evidence="1 2">
    <name type="scientific">Flavivirga aquimarina</name>
    <dbReference type="NCBI Taxonomy" id="2027862"/>
    <lineage>
        <taxon>Bacteria</taxon>
        <taxon>Pseudomonadati</taxon>
        <taxon>Bacteroidota</taxon>
        <taxon>Flavobacteriia</taxon>
        <taxon>Flavobacteriales</taxon>
        <taxon>Flavobacteriaceae</taxon>
        <taxon>Flavivirga</taxon>
    </lineage>
</organism>
<dbReference type="Proteomes" id="UP001176883">
    <property type="component" value="Unassembled WGS sequence"/>
</dbReference>
<proteinExistence type="predicted"/>